<dbReference type="RefSeq" id="WP_323979847.1">
    <property type="nucleotide sequence ID" value="NZ_JAYKBV010000016.1"/>
</dbReference>
<organism evidence="1 2">
    <name type="scientific">Capnocytophaga gingivalis</name>
    <dbReference type="NCBI Taxonomy" id="1017"/>
    <lineage>
        <taxon>Bacteria</taxon>
        <taxon>Pseudomonadati</taxon>
        <taxon>Bacteroidota</taxon>
        <taxon>Flavobacteriia</taxon>
        <taxon>Flavobacteriales</taxon>
        <taxon>Flavobacteriaceae</taxon>
        <taxon>Capnocytophaga</taxon>
    </lineage>
</organism>
<evidence type="ECO:0008006" key="3">
    <source>
        <dbReference type="Google" id="ProtNLM"/>
    </source>
</evidence>
<gene>
    <name evidence="1" type="ORF">VJJ49_10810</name>
</gene>
<dbReference type="EMBL" id="JAYKBV010000016">
    <property type="protein sequence ID" value="MEB3041176.1"/>
    <property type="molecule type" value="Genomic_DNA"/>
</dbReference>
<sequence length="163" mass="18268">MKKILLSILCVSLYACQESKPAEPEVTQEEQEQKMAAERFEALGRDLDENPSFKECEDIATKDEKLKCFTGNLSKLYQEMLNSQKLAIGDALSDTVKVTLLINNEGMISVKEVEMSEKTKELLPSLDDLLSSETEKFPPIIPAKKNQVNVSSEFVLPLVIDVK</sequence>
<evidence type="ECO:0000313" key="1">
    <source>
        <dbReference type="EMBL" id="MEB3041176.1"/>
    </source>
</evidence>
<accession>A0ABU5YB58</accession>
<protein>
    <recommendedName>
        <fullName evidence="3">Energy transducer TonB</fullName>
    </recommendedName>
</protein>
<dbReference type="Proteomes" id="UP001324270">
    <property type="component" value="Unassembled WGS sequence"/>
</dbReference>
<dbReference type="PROSITE" id="PS51257">
    <property type="entry name" value="PROKAR_LIPOPROTEIN"/>
    <property type="match status" value="1"/>
</dbReference>
<reference evidence="1 2" key="1">
    <citation type="submission" date="2023-12" db="EMBL/GenBank/DDBJ databases">
        <title>Genomic sequences of Capnocytophaga and Parvimonas strains.</title>
        <authorList>
            <person name="Watt R.M."/>
            <person name="Wang M."/>
            <person name="Yang T."/>
            <person name="Tong W.M."/>
        </authorList>
    </citation>
    <scope>NUCLEOTIDE SEQUENCE [LARGE SCALE GENOMIC DNA]</scope>
    <source>
        <strain evidence="1 2">CCUG 13156</strain>
    </source>
</reference>
<proteinExistence type="predicted"/>
<name>A0ABU5YB58_9FLAO</name>
<keyword evidence="2" id="KW-1185">Reference proteome</keyword>
<evidence type="ECO:0000313" key="2">
    <source>
        <dbReference type="Proteomes" id="UP001324270"/>
    </source>
</evidence>
<comment type="caution">
    <text evidence="1">The sequence shown here is derived from an EMBL/GenBank/DDBJ whole genome shotgun (WGS) entry which is preliminary data.</text>
</comment>